<organism evidence="1">
    <name type="scientific">blood disease bacterium R229</name>
    <dbReference type="NCBI Taxonomy" id="741978"/>
    <lineage>
        <taxon>Bacteria</taxon>
        <taxon>Pseudomonadati</taxon>
        <taxon>Pseudomonadota</taxon>
        <taxon>Betaproteobacteria</taxon>
        <taxon>Burkholderiales</taxon>
        <taxon>Burkholderiaceae</taxon>
        <taxon>Ralstonia</taxon>
        <taxon>Ralstonia solanacearum species complex</taxon>
    </lineage>
</organism>
<accession>G2ZJ57</accession>
<dbReference type="AlphaFoldDB" id="G2ZJ57"/>
<gene>
    <name evidence="1" type="ORF">BDB_40022</name>
</gene>
<dbReference type="EMBL" id="FR854060">
    <property type="protein sequence ID" value="CCA79070.1"/>
    <property type="molecule type" value="Genomic_DNA"/>
</dbReference>
<evidence type="ECO:0000313" key="1">
    <source>
        <dbReference type="EMBL" id="CCA79070.1"/>
    </source>
</evidence>
<proteinExistence type="predicted"/>
<reference evidence="1" key="2">
    <citation type="submission" date="2011-04" db="EMBL/GenBank/DDBJ databases">
        <authorList>
            <person name="Genoscope - CEA"/>
        </authorList>
    </citation>
    <scope>NUCLEOTIDE SEQUENCE</scope>
    <source>
        <strain evidence="1">R229</strain>
    </source>
</reference>
<protein>
    <submittedName>
        <fullName evidence="1">Uncharacterized protein</fullName>
    </submittedName>
</protein>
<sequence length="144" mass="15572">MASWAAGCMTQRHSGANSEGLQFGPNLICCKPARANAGMSCDRPTQQCCAWHHIRLVVRHRGDAVLVQFAERLLGACQWSLGEVFFSFNAAGESSSLAVACAKRWRAIPTAADRAAYRNQVSAETPPEFLAVFDVLCEAESGPK</sequence>
<reference evidence="1" key="1">
    <citation type="journal article" date="2011" name="PLoS ONE">
        <title>Ralstonia syzygii, the Blood Disease Bacterium and some Asian R. solanacearum strains form a single genomic species despite divergent lifestyles.</title>
        <authorList>
            <person name="Remenant B."/>
            <person name="de Cambiaire J.C."/>
            <person name="Cellier G."/>
            <person name="Jacobs J.M."/>
            <person name="Mangenot S."/>
            <person name="Barbe V."/>
            <person name="Lajus A."/>
            <person name="Vallenet D."/>
            <person name="Medigue C."/>
            <person name="Fegan M."/>
            <person name="Allen C."/>
            <person name="Prior P."/>
        </authorList>
    </citation>
    <scope>NUCLEOTIDE SEQUENCE</scope>
    <source>
        <strain evidence="1">R229</strain>
    </source>
</reference>
<name>G2ZJ57_9RALS</name>